<dbReference type="InterPro" id="IPR027417">
    <property type="entry name" value="P-loop_NTPase"/>
</dbReference>
<evidence type="ECO:0000256" key="9">
    <source>
        <dbReference type="ARBA" id="ARBA00023136"/>
    </source>
</evidence>
<evidence type="ECO:0000256" key="1">
    <source>
        <dbReference type="ARBA" id="ARBA00004141"/>
    </source>
</evidence>
<dbReference type="InterPro" id="IPR003439">
    <property type="entry name" value="ABC_transporter-like_ATP-bd"/>
</dbReference>
<feature type="domain" description="ABC transporter" evidence="13">
    <location>
        <begin position="70"/>
        <end position="326"/>
    </location>
</feature>
<feature type="transmembrane region" description="Helical" evidence="12">
    <location>
        <begin position="512"/>
        <end position="534"/>
    </location>
</feature>
<dbReference type="InterPro" id="IPR003593">
    <property type="entry name" value="AAA+_ATPase"/>
</dbReference>
<feature type="transmembrane region" description="Helical" evidence="12">
    <location>
        <begin position="657"/>
        <end position="677"/>
    </location>
</feature>
<feature type="transmembrane region" description="Helical" evidence="12">
    <location>
        <begin position="1099"/>
        <end position="1116"/>
    </location>
</feature>
<dbReference type="PROSITE" id="PS50893">
    <property type="entry name" value="ABC_TRANSPORTER_2"/>
    <property type="match status" value="2"/>
</dbReference>
<dbReference type="PANTHER" id="PTHR48041">
    <property type="entry name" value="ABC TRANSPORTER G FAMILY MEMBER 28"/>
    <property type="match status" value="1"/>
</dbReference>
<reference evidence="15" key="1">
    <citation type="submission" date="2025-08" db="UniProtKB">
        <authorList>
            <consortium name="RefSeq"/>
        </authorList>
    </citation>
    <scope>IDENTIFICATION</scope>
    <source>
        <tissue evidence="15">Gonads</tissue>
    </source>
</reference>
<dbReference type="GO" id="GO:0030659">
    <property type="term" value="C:cytoplasmic vesicle membrane"/>
    <property type="evidence" value="ECO:0007669"/>
    <property type="project" value="TreeGrafter"/>
</dbReference>
<evidence type="ECO:0000256" key="3">
    <source>
        <dbReference type="ARBA" id="ARBA00022448"/>
    </source>
</evidence>
<dbReference type="InterPro" id="IPR050352">
    <property type="entry name" value="ABCG_transporters"/>
</dbReference>
<keyword evidence="8 12" id="KW-1133">Transmembrane helix</keyword>
<dbReference type="Pfam" id="PF01061">
    <property type="entry name" value="ABC2_membrane"/>
    <property type="match status" value="2"/>
</dbReference>
<feature type="transmembrane region" description="Helical" evidence="12">
    <location>
        <begin position="1327"/>
        <end position="1347"/>
    </location>
</feature>
<evidence type="ECO:0000256" key="6">
    <source>
        <dbReference type="ARBA" id="ARBA00022741"/>
    </source>
</evidence>
<evidence type="ECO:0000313" key="15">
    <source>
        <dbReference type="RefSeq" id="XP_030764169.1"/>
    </source>
</evidence>
<feature type="transmembrane region" description="Helical" evidence="12">
    <location>
        <begin position="460"/>
        <end position="491"/>
    </location>
</feature>
<dbReference type="FunFam" id="3.40.50.300:FF:001225">
    <property type="entry name" value="ATP-binding cassette sub-family G member"/>
    <property type="match status" value="1"/>
</dbReference>
<evidence type="ECO:0000256" key="11">
    <source>
        <dbReference type="SAM" id="MobiDB-lite"/>
    </source>
</evidence>
<dbReference type="Proteomes" id="UP000504635">
    <property type="component" value="Unplaced"/>
</dbReference>
<dbReference type="PANTHER" id="PTHR48041:SF129">
    <property type="entry name" value="PROTEIN WHITE"/>
    <property type="match status" value="1"/>
</dbReference>
<dbReference type="CDD" id="cd03213">
    <property type="entry name" value="ABCG_EPDR"/>
    <property type="match status" value="2"/>
</dbReference>
<keyword evidence="7" id="KW-0067">ATP-binding</keyword>
<feature type="compositionally biased region" description="Low complexity" evidence="11">
    <location>
        <begin position="17"/>
        <end position="30"/>
    </location>
</feature>
<keyword evidence="5 12" id="KW-0812">Transmembrane</keyword>
<comment type="subcellular location">
    <subcellularLocation>
        <location evidence="1">Membrane</location>
        <topology evidence="1">Multi-pass membrane protein</topology>
    </subcellularLocation>
</comment>
<dbReference type="InterPro" id="IPR005284">
    <property type="entry name" value="Pigment_permease/Abcg"/>
</dbReference>
<dbReference type="Pfam" id="PF19055">
    <property type="entry name" value="ABC2_membrane_7"/>
    <property type="match status" value="2"/>
</dbReference>
<feature type="transmembrane region" description="Helical" evidence="12">
    <location>
        <begin position="1131"/>
        <end position="1151"/>
    </location>
</feature>
<dbReference type="GO" id="GO:0140359">
    <property type="term" value="F:ABC-type transporter activity"/>
    <property type="evidence" value="ECO:0007669"/>
    <property type="project" value="InterPro"/>
</dbReference>
<feature type="region of interest" description="Disordered" evidence="11">
    <location>
        <begin position="1"/>
        <end position="30"/>
    </location>
</feature>
<dbReference type="Pfam" id="PF00005">
    <property type="entry name" value="ABC_tran"/>
    <property type="match status" value="2"/>
</dbReference>
<protein>
    <recommendedName>
        <fullName evidence="10">Protein white</fullName>
    </recommendedName>
</protein>
<dbReference type="InterPro" id="IPR017871">
    <property type="entry name" value="ABC_transporter-like_CS"/>
</dbReference>
<evidence type="ECO:0000256" key="5">
    <source>
        <dbReference type="ARBA" id="ARBA00022692"/>
    </source>
</evidence>
<feature type="domain" description="ABC transporter" evidence="13">
    <location>
        <begin position="753"/>
        <end position="1001"/>
    </location>
</feature>
<feature type="transmembrane region" description="Helical" evidence="12">
    <location>
        <begin position="582"/>
        <end position="599"/>
    </location>
</feature>
<dbReference type="NCBIfam" id="TIGR00955">
    <property type="entry name" value="3a01204"/>
    <property type="match status" value="1"/>
</dbReference>
<dbReference type="KEGG" id="soy:115888557"/>
<dbReference type="GO" id="GO:0005524">
    <property type="term" value="F:ATP binding"/>
    <property type="evidence" value="ECO:0007669"/>
    <property type="project" value="UniProtKB-KW"/>
</dbReference>
<evidence type="ECO:0000256" key="2">
    <source>
        <dbReference type="ARBA" id="ARBA00005814"/>
    </source>
</evidence>
<evidence type="ECO:0000259" key="13">
    <source>
        <dbReference type="PROSITE" id="PS50893"/>
    </source>
</evidence>
<dbReference type="SMART" id="SM00382">
    <property type="entry name" value="AAA"/>
    <property type="match status" value="2"/>
</dbReference>
<accession>A0A6J2YLX1</accession>
<evidence type="ECO:0000256" key="7">
    <source>
        <dbReference type="ARBA" id="ARBA00022840"/>
    </source>
</evidence>
<dbReference type="GeneID" id="115888557"/>
<dbReference type="InParanoid" id="A0A6J2YLX1"/>
<name>A0A6J2YLX1_SITOR</name>
<dbReference type="GO" id="GO:0031409">
    <property type="term" value="F:pigment binding"/>
    <property type="evidence" value="ECO:0007669"/>
    <property type="project" value="UniProtKB-KW"/>
</dbReference>
<evidence type="ECO:0000256" key="10">
    <source>
        <dbReference type="ARBA" id="ARBA00039188"/>
    </source>
</evidence>
<dbReference type="InterPro" id="IPR013525">
    <property type="entry name" value="ABC2_TM"/>
</dbReference>
<dbReference type="GO" id="GO:0005886">
    <property type="term" value="C:plasma membrane"/>
    <property type="evidence" value="ECO:0007669"/>
    <property type="project" value="TreeGrafter"/>
</dbReference>
<keyword evidence="4" id="KW-0608">Pigment</keyword>
<dbReference type="InterPro" id="IPR043926">
    <property type="entry name" value="ABCG_dom"/>
</dbReference>
<organism evidence="14 15">
    <name type="scientific">Sitophilus oryzae</name>
    <name type="common">Rice weevil</name>
    <name type="synonym">Curculio oryzae</name>
    <dbReference type="NCBI Taxonomy" id="7048"/>
    <lineage>
        <taxon>Eukaryota</taxon>
        <taxon>Metazoa</taxon>
        <taxon>Ecdysozoa</taxon>
        <taxon>Arthropoda</taxon>
        <taxon>Hexapoda</taxon>
        <taxon>Insecta</taxon>
        <taxon>Pterygota</taxon>
        <taxon>Neoptera</taxon>
        <taxon>Endopterygota</taxon>
        <taxon>Coleoptera</taxon>
        <taxon>Polyphaga</taxon>
        <taxon>Cucujiformia</taxon>
        <taxon>Curculionidae</taxon>
        <taxon>Dryophthorinae</taxon>
        <taxon>Sitophilus</taxon>
    </lineage>
</organism>
<feature type="transmembrane region" description="Helical" evidence="12">
    <location>
        <begin position="1203"/>
        <end position="1226"/>
    </location>
</feature>
<gene>
    <name evidence="15" type="primary">LOC115888557</name>
</gene>
<feature type="transmembrane region" description="Helical" evidence="12">
    <location>
        <begin position="1172"/>
        <end position="1197"/>
    </location>
</feature>
<keyword evidence="14" id="KW-1185">Reference proteome</keyword>
<keyword evidence="3" id="KW-0813">Transport</keyword>
<evidence type="ECO:0000256" key="4">
    <source>
        <dbReference type="ARBA" id="ARBA00022474"/>
    </source>
</evidence>
<dbReference type="OrthoDB" id="66620at2759"/>
<evidence type="ECO:0000256" key="12">
    <source>
        <dbReference type="SAM" id="Phobius"/>
    </source>
</evidence>
<dbReference type="FunFam" id="3.40.50.300:FF:003483">
    <property type="entry name" value="WHiTe (Drosophila) related ABC transporter"/>
    <property type="match status" value="1"/>
</dbReference>
<keyword evidence="6" id="KW-0547">Nucleotide-binding</keyword>
<dbReference type="SUPFAM" id="SSF52540">
    <property type="entry name" value="P-loop containing nucleoside triphosphate hydrolases"/>
    <property type="match status" value="2"/>
</dbReference>
<feature type="transmembrane region" description="Helical" evidence="12">
    <location>
        <begin position="427"/>
        <end position="448"/>
    </location>
</feature>
<dbReference type="PROSITE" id="PS00211">
    <property type="entry name" value="ABC_TRANSPORTER_1"/>
    <property type="match status" value="2"/>
</dbReference>
<sequence length="1352" mass="152164">MSSEERIPLFPKNGLQNGENSNGSSSASGEELTTFRIPVYGTAIDQRGVPSKSIPPEERITYSWNSINVFADTNVPKSENYCCWCCRQDEQNNQQKKHLLKNVSGIARPGELLAILGSSGAGKTTLLNALTFRSSKNITITGTRCVNGTPVNSTALASRSAYVQQTDMFIGTLTVKEHLIFQALVRMDKHFTYEQRMQRVEEVISEMSLNKCENTCIGIPGRLKGLSGGEQKRLSFGSEVLTNPSLMFCDEPTSGLDSFMAMNVVQILKQMAFAGKTVICTIHQPSSELYAMFDKLLLMAEGRIAFLGTPEEADIFFRELEAPCPKNYNPADYFIQLLAIVPENEESCKHAVNMICDKYERSETGMSVTLESSTKIGEFLKNTETEIWQNGIGGIDSGNRSPYRASWCAQFRAVLWRSWLSILKEPLLVRVRLLQTILVSLILGSIYYGQIVNQDGVMNINGVLFIFLTSMTFQNVFAVISVFSAELPLFLREHKNGMYRTEVYFLGKTIAEIPFFVFLPIVFLSICYFLIGLNSETPRFFIACGIVVLVANAATSFGYLISSISSTVSMALSIGPPLIMPFLLFGGFFLNIDSIPVYFEWLSYFSWFKYGNEALMVNQWENVTGIQCNSNSTNCPKDGHVVLEIYNFKEANLIPDLVSLFGLIVIFRMIAYLVLLWKTYKDKSKIEEDWIVLMLQLKEMELSSSTEQLVPLRTSVAGTSENNEDSEIETSGYFTTKCRSYSKWSPMKEGVTLAWNDLTVSAKTKYNGTPGFKRIINCVTGALKPGSLAALMGASGAGKSTLMTALAYRQTGDLQVDGDILINGRPIGSYMKYMSGYMPQEDIFVPSLTVLEHMVVMANLKLDRRTSSCEKNRKIKDILKQLGLTKCMHTKIGAVGQSKTLSGGEMKRLAFATELLNDPPILFCDEPTTGLDSYSAQKLVRIMSRMSTMGKTILCTIHQPSSEVFELFTQLILVTEGRIAYMGGRSTATEFFENMGFACPSSYSPADFFIKTLATPGYETNSKMAVKRICDHFAVSDFAKEVDVVVQYEFHMGRAGIILKRVNYFYFSKEPFWWQKLYWLTYRWWKEVLRDPSVQRMRILQRVIIALIVGLVYYGIDPLTQRGVQAVQGCIFIFVAENTFYPMYSVLAAFPENTPLFLREHRSGLYHPATYYISRIIALLPGFIIEPLLFVLIAYWISGLRRTSYAFFMTSLIATLTTNVASACGIMFSNAFESVPRAMAYLVPFDYVLMVTSGLFVKRGTIPVLMSWTRYLSWLMYSTESLSILQWKGVRNISCETRQDGTLPCLTDGPSVLDKYSFSEANLGCDVWNMIFLLIAFHSLGYLCLWWKTRRR</sequence>
<dbReference type="Gene3D" id="3.40.50.300">
    <property type="entry name" value="P-loop containing nucleotide triphosphate hydrolases"/>
    <property type="match status" value="2"/>
</dbReference>
<feature type="transmembrane region" description="Helical" evidence="12">
    <location>
        <begin position="540"/>
        <end position="561"/>
    </location>
</feature>
<comment type="similarity">
    <text evidence="2">Belongs to the ABC transporter superfamily. ABCG family. Eye pigment precursor importer (TC 3.A.1.204) subfamily.</text>
</comment>
<dbReference type="GO" id="GO:0016887">
    <property type="term" value="F:ATP hydrolysis activity"/>
    <property type="evidence" value="ECO:0007669"/>
    <property type="project" value="InterPro"/>
</dbReference>
<keyword evidence="9 12" id="KW-0472">Membrane</keyword>
<dbReference type="RefSeq" id="XP_030764169.1">
    <property type="nucleotide sequence ID" value="XM_030908309.1"/>
</dbReference>
<proteinExistence type="inferred from homology"/>
<evidence type="ECO:0000313" key="14">
    <source>
        <dbReference type="Proteomes" id="UP000504635"/>
    </source>
</evidence>
<evidence type="ECO:0000256" key="8">
    <source>
        <dbReference type="ARBA" id="ARBA00022989"/>
    </source>
</evidence>